<accession>A0A0N5B5S2</accession>
<evidence type="ECO:0000256" key="2">
    <source>
        <dbReference type="SAM" id="SignalP"/>
    </source>
</evidence>
<keyword evidence="4" id="KW-1185">Reference proteome</keyword>
<reference evidence="5" key="1">
    <citation type="submission" date="2017-02" db="UniProtKB">
        <authorList>
            <consortium name="WormBaseParasite"/>
        </authorList>
    </citation>
    <scope>IDENTIFICATION</scope>
</reference>
<protein>
    <submittedName>
        <fullName evidence="5">ShKT domain-containing protein</fullName>
    </submittedName>
</protein>
<feature type="disulfide bond" evidence="1">
    <location>
        <begin position="67"/>
        <end position="101"/>
    </location>
</feature>
<feature type="signal peptide" evidence="2">
    <location>
        <begin position="1"/>
        <end position="20"/>
    </location>
</feature>
<name>A0A0N5B5S2_STREA</name>
<dbReference type="STRING" id="174720.A0A0N5B5S2"/>
<evidence type="ECO:0000313" key="5">
    <source>
        <dbReference type="WBParaSite" id="SPAL_0000141700.1"/>
    </source>
</evidence>
<dbReference type="WBParaSite" id="SPAL_0000141700.1">
    <property type="protein sequence ID" value="SPAL_0000141700.1"/>
    <property type="gene ID" value="SPAL_0000141700"/>
</dbReference>
<sequence>MKFITIFAVLFLTIPMEVNGASCDQMAATGYCLNSMYRKIMCENCATKCDALGGSAACTLPTKTSACSDQATNCASLAYLCTNELYKNLLAQKCMSTCNTCDGKPATTTTTAAATTTVAATTVVTTTNATATNGTATNSTSG</sequence>
<evidence type="ECO:0000256" key="1">
    <source>
        <dbReference type="PROSITE-ProRule" id="PRU01005"/>
    </source>
</evidence>
<dbReference type="Pfam" id="PF01549">
    <property type="entry name" value="ShK"/>
    <property type="match status" value="2"/>
</dbReference>
<evidence type="ECO:0000259" key="3">
    <source>
        <dbReference type="PROSITE" id="PS51670"/>
    </source>
</evidence>
<proteinExistence type="predicted"/>
<dbReference type="AlphaFoldDB" id="A0A0N5B5S2"/>
<keyword evidence="1" id="KW-1015">Disulfide bond</keyword>
<dbReference type="InterPro" id="IPR003582">
    <property type="entry name" value="ShKT_dom"/>
</dbReference>
<dbReference type="SMART" id="SM00254">
    <property type="entry name" value="ShKT"/>
    <property type="match status" value="1"/>
</dbReference>
<keyword evidence="2" id="KW-0732">Signal</keyword>
<dbReference type="PROSITE" id="PS51670">
    <property type="entry name" value="SHKT"/>
    <property type="match status" value="1"/>
</dbReference>
<comment type="caution">
    <text evidence="1">Lacks conserved residue(s) required for the propagation of feature annotation.</text>
</comment>
<dbReference type="Gene3D" id="1.10.10.1940">
    <property type="match status" value="1"/>
</dbReference>
<organism evidence="4 5">
    <name type="scientific">Strongyloides papillosus</name>
    <name type="common">Intestinal threadworm</name>
    <dbReference type="NCBI Taxonomy" id="174720"/>
    <lineage>
        <taxon>Eukaryota</taxon>
        <taxon>Metazoa</taxon>
        <taxon>Ecdysozoa</taxon>
        <taxon>Nematoda</taxon>
        <taxon>Chromadorea</taxon>
        <taxon>Rhabditida</taxon>
        <taxon>Tylenchina</taxon>
        <taxon>Panagrolaimomorpha</taxon>
        <taxon>Strongyloidoidea</taxon>
        <taxon>Strongyloididae</taxon>
        <taxon>Strongyloides</taxon>
    </lineage>
</organism>
<feature type="chain" id="PRO_5005893779" evidence="2">
    <location>
        <begin position="21"/>
        <end position="142"/>
    </location>
</feature>
<feature type="domain" description="ShKT" evidence="3">
    <location>
        <begin position="67"/>
        <end position="101"/>
    </location>
</feature>
<evidence type="ECO:0000313" key="4">
    <source>
        <dbReference type="Proteomes" id="UP000046392"/>
    </source>
</evidence>
<dbReference type="Proteomes" id="UP000046392">
    <property type="component" value="Unplaced"/>
</dbReference>